<reference evidence="1 4" key="2">
    <citation type="submission" date="2024-06" db="EMBL/GenBank/DDBJ databases">
        <title>Soil Sphingobacterium thalpophilum.</title>
        <authorList>
            <person name="Yang J."/>
            <person name="Li J."/>
        </authorList>
    </citation>
    <scope>NUCLEOTIDE SEQUENCE [LARGE SCALE GENOMIC DNA]</scope>
    <source>
        <strain evidence="1 4">22g91tb</strain>
    </source>
</reference>
<evidence type="ECO:0000313" key="3">
    <source>
        <dbReference type="Proteomes" id="UP000308196"/>
    </source>
</evidence>
<dbReference type="EMBL" id="JBEOQB010000004">
    <property type="protein sequence ID" value="MEZ0453268.1"/>
    <property type="molecule type" value="Genomic_DNA"/>
</dbReference>
<dbReference type="NCBIfam" id="TIGR04149">
    <property type="entry name" value="GG_sam_targ_CFB"/>
    <property type="match status" value="1"/>
</dbReference>
<dbReference type="RefSeq" id="WP_028071660.1">
    <property type="nucleotide sequence ID" value="NZ_CP141191.1"/>
</dbReference>
<gene>
    <name evidence="1" type="ORF">ABTW24_16855</name>
    <name evidence="2" type="ORF">NCTC11429_03843</name>
</gene>
<dbReference type="Proteomes" id="UP001566204">
    <property type="component" value="Unassembled WGS sequence"/>
</dbReference>
<dbReference type="AlphaFoldDB" id="A0A4U9VZ49"/>
<dbReference type="InterPro" id="IPR058238">
    <property type="entry name" value="Lant_leader_dom"/>
</dbReference>
<sequence length="81" mass="9026">MKKIKKIKLEKETIVNLNDNDMLQLKGGSVSEWISTYVSEKIIEYTASMTASILKENTFWVGCTTDPRYSKAPGQPGCVPA</sequence>
<name>A0A4U9VZ49_9SPHI</name>
<keyword evidence="4" id="KW-1185">Reference proteome</keyword>
<evidence type="ECO:0000313" key="1">
    <source>
        <dbReference type="EMBL" id="MEZ0453268.1"/>
    </source>
</evidence>
<dbReference type="InterPro" id="IPR026408">
    <property type="entry name" value="GG_sam_targ_CFB"/>
</dbReference>
<reference evidence="2 3" key="1">
    <citation type="submission" date="2019-05" db="EMBL/GenBank/DDBJ databases">
        <authorList>
            <consortium name="Pathogen Informatics"/>
        </authorList>
    </citation>
    <scope>NUCLEOTIDE SEQUENCE [LARGE SCALE GENOMIC DNA]</scope>
    <source>
        <strain evidence="2 3">NCTC11429</strain>
    </source>
</reference>
<proteinExistence type="predicted"/>
<protein>
    <submittedName>
        <fullName evidence="2">Natural product, GG-Bacteroidales family</fullName>
    </submittedName>
    <submittedName>
        <fullName evidence="1">TIGR04149 family rSAM-modified RiPP</fullName>
    </submittedName>
</protein>
<dbReference type="STRING" id="1123265.GCA_000686625_05139"/>
<dbReference type="KEGG" id="stha:NCTC11429_03843"/>
<accession>A0A4U9VZ49</accession>
<evidence type="ECO:0000313" key="4">
    <source>
        <dbReference type="Proteomes" id="UP001566204"/>
    </source>
</evidence>
<evidence type="ECO:0000313" key="2">
    <source>
        <dbReference type="EMBL" id="VTR49251.1"/>
    </source>
</evidence>
<dbReference type="EMBL" id="LR590484">
    <property type="protein sequence ID" value="VTR49251.1"/>
    <property type="molecule type" value="Genomic_DNA"/>
</dbReference>
<organism evidence="2 3">
    <name type="scientific">Sphingobacterium thalpophilum</name>
    <dbReference type="NCBI Taxonomy" id="259"/>
    <lineage>
        <taxon>Bacteria</taxon>
        <taxon>Pseudomonadati</taxon>
        <taxon>Bacteroidota</taxon>
        <taxon>Sphingobacteriia</taxon>
        <taxon>Sphingobacteriales</taxon>
        <taxon>Sphingobacteriaceae</taxon>
        <taxon>Sphingobacterium</taxon>
    </lineage>
</organism>
<dbReference type="GeneID" id="78464477"/>
<dbReference type="NCBIfam" id="NF038153">
    <property type="entry name" value="lant_leader_L1a"/>
    <property type="match status" value="1"/>
</dbReference>
<dbReference type="Proteomes" id="UP000308196">
    <property type="component" value="Chromosome"/>
</dbReference>